<dbReference type="PANTHER" id="PTHR43420">
    <property type="entry name" value="ACETYLTRANSFERASE"/>
    <property type="match status" value="1"/>
</dbReference>
<dbReference type="Gene3D" id="3.40.630.30">
    <property type="match status" value="1"/>
</dbReference>
<dbReference type="CDD" id="cd04301">
    <property type="entry name" value="NAT_SF"/>
    <property type="match status" value="1"/>
</dbReference>
<feature type="domain" description="N-acetyltransferase" evidence="3">
    <location>
        <begin position="1"/>
        <end position="137"/>
    </location>
</feature>
<evidence type="ECO:0000256" key="2">
    <source>
        <dbReference type="ARBA" id="ARBA00023315"/>
    </source>
</evidence>
<dbReference type="Proteomes" id="UP000190641">
    <property type="component" value="Unassembled WGS sequence"/>
</dbReference>
<comment type="caution">
    <text evidence="4">The sequence shown here is derived from an EMBL/GenBank/DDBJ whole genome shotgun (WGS) entry which is preliminary data.</text>
</comment>
<evidence type="ECO:0000259" key="3">
    <source>
        <dbReference type="PROSITE" id="PS51186"/>
    </source>
</evidence>
<dbReference type="GO" id="GO:0016747">
    <property type="term" value="F:acyltransferase activity, transferring groups other than amino-acyl groups"/>
    <property type="evidence" value="ECO:0007669"/>
    <property type="project" value="InterPro"/>
</dbReference>
<organism evidence="4 5">
    <name type="scientific">Bacillus cereus</name>
    <dbReference type="NCBI Taxonomy" id="1396"/>
    <lineage>
        <taxon>Bacteria</taxon>
        <taxon>Bacillati</taxon>
        <taxon>Bacillota</taxon>
        <taxon>Bacilli</taxon>
        <taxon>Bacillales</taxon>
        <taxon>Bacillaceae</taxon>
        <taxon>Bacillus</taxon>
        <taxon>Bacillus cereus group</taxon>
    </lineage>
</organism>
<evidence type="ECO:0000256" key="1">
    <source>
        <dbReference type="ARBA" id="ARBA00022679"/>
    </source>
</evidence>
<dbReference type="InterPro" id="IPR000182">
    <property type="entry name" value="GNAT_dom"/>
</dbReference>
<evidence type="ECO:0000313" key="4">
    <source>
        <dbReference type="EMBL" id="OOR71512.1"/>
    </source>
</evidence>
<evidence type="ECO:0000313" key="5">
    <source>
        <dbReference type="Proteomes" id="UP000190641"/>
    </source>
</evidence>
<protein>
    <submittedName>
        <fullName evidence="4">GNAT family N-acetyltransferase</fullName>
    </submittedName>
</protein>
<dbReference type="PROSITE" id="PS51186">
    <property type="entry name" value="GNAT"/>
    <property type="match status" value="1"/>
</dbReference>
<keyword evidence="2" id="KW-0012">Acyltransferase</keyword>
<dbReference type="Pfam" id="PF13673">
    <property type="entry name" value="Acetyltransf_10"/>
    <property type="match status" value="1"/>
</dbReference>
<dbReference type="InterPro" id="IPR016181">
    <property type="entry name" value="Acyl_CoA_acyltransferase"/>
</dbReference>
<sequence length="184" mass="21520">MKVVENEEEKLKANLVRAIVYMHEQHCPFEEEFDLNDFTATQIIGLIGEEPVLTARIRYFPNVIKIERLAIRDAYRGRGYGHQLLRYLISFGLKKGYKHFYLHAQSQLKKFYESYGFRVVGNSFGFSDYEYIEMEADSSTLKMHSNTVHLDVTSCIGESPMYLNRPEGRLDEKGPLEKSLFRFN</sequence>
<reference evidence="4 5" key="1">
    <citation type="submission" date="2017-01" db="EMBL/GenBank/DDBJ databases">
        <title>Bacillus cereus isolates.</title>
        <authorList>
            <person name="Beno S.M."/>
        </authorList>
    </citation>
    <scope>NUCLEOTIDE SEQUENCE [LARGE SCALE GENOMIC DNA]</scope>
    <source>
        <strain evidence="4 5">FSL K6-1030</strain>
    </source>
</reference>
<dbReference type="EMBL" id="MUAU01000197">
    <property type="protein sequence ID" value="OOR71512.1"/>
    <property type="molecule type" value="Genomic_DNA"/>
</dbReference>
<keyword evidence="1" id="KW-0808">Transferase</keyword>
<name>A0A9X6B3T1_BACCE</name>
<dbReference type="AlphaFoldDB" id="A0A9X6B3T1"/>
<accession>A0A9X6B3T1</accession>
<dbReference type="SUPFAM" id="SSF55729">
    <property type="entry name" value="Acyl-CoA N-acyltransferases (Nat)"/>
    <property type="match status" value="1"/>
</dbReference>
<proteinExistence type="predicted"/>
<gene>
    <name evidence="4" type="ORF">BLX06_30305</name>
</gene>
<dbReference type="InterPro" id="IPR050680">
    <property type="entry name" value="YpeA/RimI_acetyltransf"/>
</dbReference>
<dbReference type="PANTHER" id="PTHR43420:SF12">
    <property type="entry name" value="N-ACETYLTRANSFERASE DOMAIN-CONTAINING PROTEIN"/>
    <property type="match status" value="1"/>
</dbReference>